<dbReference type="InterPro" id="IPR004263">
    <property type="entry name" value="Exostosin"/>
</dbReference>
<dbReference type="GO" id="GO:0000139">
    <property type="term" value="C:Golgi membrane"/>
    <property type="evidence" value="ECO:0007669"/>
    <property type="project" value="UniProtKB-SubCell"/>
</dbReference>
<proteinExistence type="inferred from homology"/>
<keyword evidence="4" id="KW-0735">Signal-anchor</keyword>
<gene>
    <name evidence="8" type="ORF">FH972_004843</name>
</gene>
<dbReference type="InterPro" id="IPR040911">
    <property type="entry name" value="Exostosin_GT47"/>
</dbReference>
<evidence type="ECO:0000256" key="3">
    <source>
        <dbReference type="ARBA" id="ARBA00022676"/>
    </source>
</evidence>
<keyword evidence="6" id="KW-0812">Transmembrane</keyword>
<feature type="domain" description="Exostosin GT47" evidence="7">
    <location>
        <begin position="74"/>
        <end position="346"/>
    </location>
</feature>
<dbReference type="Proteomes" id="UP000327013">
    <property type="component" value="Chromosome 2"/>
</dbReference>
<keyword evidence="3" id="KW-0808">Transferase</keyword>
<reference evidence="8 9" key="1">
    <citation type="submission" date="2019-06" db="EMBL/GenBank/DDBJ databases">
        <title>A chromosomal-level reference genome of Carpinus fangiana (Coryloideae, Betulaceae).</title>
        <authorList>
            <person name="Yang X."/>
            <person name="Wang Z."/>
            <person name="Zhang L."/>
            <person name="Hao G."/>
            <person name="Liu J."/>
            <person name="Yang Y."/>
        </authorList>
    </citation>
    <scope>NUCLEOTIDE SEQUENCE [LARGE SCALE GENOMIC DNA]</scope>
    <source>
        <strain evidence="8">Cfa_2016G</strain>
        <tissue evidence="8">Leaf</tissue>
    </source>
</reference>
<dbReference type="GO" id="GO:0016757">
    <property type="term" value="F:glycosyltransferase activity"/>
    <property type="evidence" value="ECO:0007669"/>
    <property type="project" value="UniProtKB-KW"/>
</dbReference>
<evidence type="ECO:0000256" key="6">
    <source>
        <dbReference type="SAM" id="Phobius"/>
    </source>
</evidence>
<comment type="subcellular location">
    <subcellularLocation>
        <location evidence="1">Golgi apparatus membrane</location>
        <topology evidence="1">Single-pass type II membrane protein</topology>
    </subcellularLocation>
</comment>
<dbReference type="PANTHER" id="PTHR11062">
    <property type="entry name" value="EXOSTOSIN HEPARAN SULFATE GLYCOSYLTRANSFERASE -RELATED"/>
    <property type="match status" value="1"/>
</dbReference>
<evidence type="ECO:0000313" key="9">
    <source>
        <dbReference type="Proteomes" id="UP000327013"/>
    </source>
</evidence>
<dbReference type="AlphaFoldDB" id="A0A5N6QMF7"/>
<evidence type="ECO:0000259" key="7">
    <source>
        <dbReference type="Pfam" id="PF03016"/>
    </source>
</evidence>
<feature type="transmembrane region" description="Helical" evidence="6">
    <location>
        <begin position="25"/>
        <end position="49"/>
    </location>
</feature>
<dbReference type="PANTHER" id="PTHR11062:SF43">
    <property type="entry name" value="EXOSTOSIN FAMILY PROTEIN"/>
    <property type="match status" value="1"/>
</dbReference>
<accession>A0A5N6QMF7</accession>
<evidence type="ECO:0000256" key="4">
    <source>
        <dbReference type="ARBA" id="ARBA00022968"/>
    </source>
</evidence>
<keyword evidence="6" id="KW-1133">Transmembrane helix</keyword>
<evidence type="ECO:0000256" key="5">
    <source>
        <dbReference type="ARBA" id="ARBA00023034"/>
    </source>
</evidence>
<keyword evidence="6" id="KW-0472">Membrane</keyword>
<keyword evidence="5" id="KW-0333">Golgi apparatus</keyword>
<evidence type="ECO:0000313" key="8">
    <source>
        <dbReference type="EMBL" id="KAE8008321.1"/>
    </source>
</evidence>
<protein>
    <recommendedName>
        <fullName evidence="7">Exostosin GT47 domain-containing protein</fullName>
    </recommendedName>
</protein>
<comment type="similarity">
    <text evidence="2">Belongs to the glycosyltransferase 47 family.</text>
</comment>
<sequence length="392" mass="45777">MARRNPLISTVLNHLPYRLRMIIMFYLRFGCIGVGILLAAFLFVIYTFLHAGIASSSEKVFRFPETRFAYDRMESYFKIYMYQDRDPGAYFQSPTELTGIYGSEAYFFKNIKESRFLTTNPLEAHLFFIPISWHQMRTQGTPYEKMITIIENYVESIISKYSYWNRTDGADHFFLICHEIGLEVADGVPIFINKNPIRLVCPTIYDTHSIPYKDIPLPTVHQSFSHPPGGNDLPQVNRTMIDPWAGIPNSKIRASLEQQWKDDTELESERVWNDTADDKSSRRKFCICPPGFPPNTALIADYVRHGCIPVIFTSYMIFPFIDILDWKKFSIILDEEDVNRLKDTLKGIREADFTVMQDNLREVQKHFQWNSPPLRFDAFNMIMYELSLIVNV</sequence>
<evidence type="ECO:0000256" key="2">
    <source>
        <dbReference type="ARBA" id="ARBA00010271"/>
    </source>
</evidence>
<dbReference type="EMBL" id="CM017322">
    <property type="protein sequence ID" value="KAE8008321.1"/>
    <property type="molecule type" value="Genomic_DNA"/>
</dbReference>
<keyword evidence="9" id="KW-1185">Reference proteome</keyword>
<organism evidence="8 9">
    <name type="scientific">Carpinus fangiana</name>
    <dbReference type="NCBI Taxonomy" id="176857"/>
    <lineage>
        <taxon>Eukaryota</taxon>
        <taxon>Viridiplantae</taxon>
        <taxon>Streptophyta</taxon>
        <taxon>Embryophyta</taxon>
        <taxon>Tracheophyta</taxon>
        <taxon>Spermatophyta</taxon>
        <taxon>Magnoliopsida</taxon>
        <taxon>eudicotyledons</taxon>
        <taxon>Gunneridae</taxon>
        <taxon>Pentapetalae</taxon>
        <taxon>rosids</taxon>
        <taxon>fabids</taxon>
        <taxon>Fagales</taxon>
        <taxon>Betulaceae</taxon>
        <taxon>Carpinus</taxon>
    </lineage>
</organism>
<dbReference type="OrthoDB" id="2013043at2759"/>
<name>A0A5N6QMF7_9ROSI</name>
<evidence type="ECO:0000256" key="1">
    <source>
        <dbReference type="ARBA" id="ARBA00004323"/>
    </source>
</evidence>
<dbReference type="Pfam" id="PF03016">
    <property type="entry name" value="Exostosin_GT47"/>
    <property type="match status" value="1"/>
</dbReference>
<keyword evidence="3" id="KW-0328">Glycosyltransferase</keyword>